<gene>
    <name evidence="8" type="ORF">SteCoe_36000</name>
</gene>
<dbReference type="GO" id="GO:0005524">
    <property type="term" value="F:ATP binding"/>
    <property type="evidence" value="ECO:0007669"/>
    <property type="project" value="UniProtKB-UniRule"/>
</dbReference>
<keyword evidence="9" id="KW-1185">Reference proteome</keyword>
<dbReference type="GO" id="GO:0003723">
    <property type="term" value="F:RNA binding"/>
    <property type="evidence" value="ECO:0007669"/>
    <property type="project" value="UniProtKB-UniRule"/>
</dbReference>
<dbReference type="OrthoDB" id="4310724at2759"/>
<evidence type="ECO:0000256" key="5">
    <source>
        <dbReference type="RuleBase" id="RU365068"/>
    </source>
</evidence>
<dbReference type="Proteomes" id="UP000187209">
    <property type="component" value="Unassembled WGS sequence"/>
</dbReference>
<comment type="catalytic activity">
    <reaction evidence="5">
        <text>ATP + H2O = ADP + phosphate + H(+)</text>
        <dbReference type="Rhea" id="RHEA:13065"/>
        <dbReference type="ChEBI" id="CHEBI:15377"/>
        <dbReference type="ChEBI" id="CHEBI:15378"/>
        <dbReference type="ChEBI" id="CHEBI:30616"/>
        <dbReference type="ChEBI" id="CHEBI:43474"/>
        <dbReference type="ChEBI" id="CHEBI:456216"/>
        <dbReference type="EC" id="3.6.4.13"/>
    </reaction>
</comment>
<dbReference type="InterPro" id="IPR027417">
    <property type="entry name" value="P-loop_NTPase"/>
</dbReference>
<dbReference type="SMART" id="SM00487">
    <property type="entry name" value="DEXDc"/>
    <property type="match status" value="1"/>
</dbReference>
<evidence type="ECO:0000313" key="8">
    <source>
        <dbReference type="EMBL" id="OMJ66975.1"/>
    </source>
</evidence>
<dbReference type="GO" id="GO:0003724">
    <property type="term" value="F:RNA helicase activity"/>
    <property type="evidence" value="ECO:0007669"/>
    <property type="project" value="UniProtKB-EC"/>
</dbReference>
<evidence type="ECO:0000256" key="3">
    <source>
        <dbReference type="ARBA" id="ARBA00022840"/>
    </source>
</evidence>
<feature type="domain" description="Helicase C-terminal" evidence="7">
    <location>
        <begin position="277"/>
        <end position="438"/>
    </location>
</feature>
<accession>A0A1R2ARB3</accession>
<evidence type="ECO:0000256" key="1">
    <source>
        <dbReference type="ARBA" id="ARBA00022741"/>
    </source>
</evidence>
<dbReference type="Pfam" id="PF00270">
    <property type="entry name" value="DEAD"/>
    <property type="match status" value="1"/>
</dbReference>
<dbReference type="CDD" id="cd18787">
    <property type="entry name" value="SF2_C_DEAD"/>
    <property type="match status" value="1"/>
</dbReference>
<comment type="similarity">
    <text evidence="5">Belongs to the DEAD box helicase family.</text>
</comment>
<dbReference type="InterPro" id="IPR011545">
    <property type="entry name" value="DEAD/DEAH_box_helicase_dom"/>
</dbReference>
<keyword evidence="2 5" id="KW-0378">Hydrolase</keyword>
<evidence type="ECO:0000259" key="6">
    <source>
        <dbReference type="PROSITE" id="PS51192"/>
    </source>
</evidence>
<dbReference type="Pfam" id="PF00271">
    <property type="entry name" value="Helicase_C"/>
    <property type="match status" value="1"/>
</dbReference>
<keyword evidence="5" id="KW-0347">Helicase</keyword>
<keyword evidence="4 5" id="KW-0694">RNA-binding</keyword>
<feature type="domain" description="Helicase ATP-binding" evidence="6">
    <location>
        <begin position="33"/>
        <end position="243"/>
    </location>
</feature>
<reference evidence="8 9" key="1">
    <citation type="submission" date="2016-11" db="EMBL/GenBank/DDBJ databases">
        <title>The macronuclear genome of Stentor coeruleus: a giant cell with tiny introns.</title>
        <authorList>
            <person name="Slabodnick M."/>
            <person name="Ruby J.G."/>
            <person name="Reiff S.B."/>
            <person name="Swart E.C."/>
            <person name="Gosai S."/>
            <person name="Prabakaran S."/>
            <person name="Witkowska E."/>
            <person name="Larue G.E."/>
            <person name="Fisher S."/>
            <person name="Freeman R.M."/>
            <person name="Gunawardena J."/>
            <person name="Chu W."/>
            <person name="Stover N.A."/>
            <person name="Gregory B.D."/>
            <person name="Nowacki M."/>
            <person name="Derisi J."/>
            <person name="Roy S.W."/>
            <person name="Marshall W.F."/>
            <person name="Sood P."/>
        </authorList>
    </citation>
    <scope>NUCLEOTIDE SEQUENCE [LARGE SCALE GENOMIC DNA]</scope>
    <source>
        <strain evidence="8">WM001</strain>
    </source>
</reference>
<name>A0A1R2ARB3_9CILI</name>
<dbReference type="Gene3D" id="3.40.50.300">
    <property type="entry name" value="P-loop containing nucleotide triphosphate hydrolases"/>
    <property type="match status" value="2"/>
</dbReference>
<evidence type="ECO:0000256" key="2">
    <source>
        <dbReference type="ARBA" id="ARBA00022801"/>
    </source>
</evidence>
<organism evidence="8 9">
    <name type="scientific">Stentor coeruleus</name>
    <dbReference type="NCBI Taxonomy" id="5963"/>
    <lineage>
        <taxon>Eukaryota</taxon>
        <taxon>Sar</taxon>
        <taxon>Alveolata</taxon>
        <taxon>Ciliophora</taxon>
        <taxon>Postciliodesmatophora</taxon>
        <taxon>Heterotrichea</taxon>
        <taxon>Heterotrichida</taxon>
        <taxon>Stentoridae</taxon>
        <taxon>Stentor</taxon>
    </lineage>
</organism>
<evidence type="ECO:0000259" key="7">
    <source>
        <dbReference type="PROSITE" id="PS51194"/>
    </source>
</evidence>
<dbReference type="PANTHER" id="PTHR24031">
    <property type="entry name" value="RNA HELICASE"/>
    <property type="match status" value="1"/>
</dbReference>
<comment type="domain">
    <text evidence="5">The Q motif is unique to and characteristic of the DEAD box family of RNA helicases and controls ATP binding and hydrolysis.</text>
</comment>
<keyword evidence="1 5" id="KW-0547">Nucleotide-binding</keyword>
<evidence type="ECO:0000256" key="4">
    <source>
        <dbReference type="ARBA" id="ARBA00022884"/>
    </source>
</evidence>
<dbReference type="AlphaFoldDB" id="A0A1R2ARB3"/>
<protein>
    <recommendedName>
        <fullName evidence="5">ATP-dependent RNA helicase</fullName>
        <ecNumber evidence="5">3.6.4.13</ecNumber>
    </recommendedName>
</protein>
<dbReference type="EC" id="3.6.4.13" evidence="5"/>
<dbReference type="SMART" id="SM00490">
    <property type="entry name" value="HELICc"/>
    <property type="match status" value="1"/>
</dbReference>
<dbReference type="SUPFAM" id="SSF52540">
    <property type="entry name" value="P-loop containing nucleoside triphosphate hydrolases"/>
    <property type="match status" value="1"/>
</dbReference>
<dbReference type="InterPro" id="IPR014001">
    <property type="entry name" value="Helicase_ATP-bd"/>
</dbReference>
<comment type="function">
    <text evidence="5">RNA helicase.</text>
</comment>
<dbReference type="InterPro" id="IPR001650">
    <property type="entry name" value="Helicase_C-like"/>
</dbReference>
<comment type="caution">
    <text evidence="8">The sequence shown here is derived from an EMBL/GenBank/DDBJ whole genome shotgun (WGS) entry which is preliminary data.</text>
</comment>
<sequence length="526" mass="59971">MNWEDYIEDSSLIQVLRSNSMPQPTDIQKASLLQTCKYRQDVIISSKTGSGKTLCFAIPMVLHIEKNQGLQGLIISPTRELCLQISTHLKAINHKDLNVLTLIGGVSHEKQERLVKRNPEIVIATPGRLWEYIKDRQNDYLRSIHLVKFLAIDEADRMIQMGHFKELKLIINYIENPSIVPKEVAELSKSGNIVDLNFGYEEPKENNEIVEKTNKRQTFVISATMTIEKSARKAFSGKLGRFKDKGEDIMEKLNQTINFRLKPKLIDLTIGAKMPEGLKEYVIMCRDEEKSGLLHYVLKEHVGIKGIIFTNTIAASRKLVTFLKYLDYKVSKLDGKMPQRDRLSKLEKFSSQNDLLIATDVAARGLDLPEVGLIIHYNLPQNIENYIHRSGRTARIHKQGISIAFAGPGETRSLLEIEKLLNKKITRYQVELSMLEKSKEIVSLASEISMNESENVGKSKFSSWNIRASEEIGIESSEKEAKIAPKKIRNLKKMLEKAKIDIELPRKRNSVITPELFELAKKHKLV</sequence>
<dbReference type="PROSITE" id="PS51192">
    <property type="entry name" value="HELICASE_ATP_BIND_1"/>
    <property type="match status" value="1"/>
</dbReference>
<dbReference type="PROSITE" id="PS51194">
    <property type="entry name" value="HELICASE_CTER"/>
    <property type="match status" value="1"/>
</dbReference>
<dbReference type="EMBL" id="MPUH01001591">
    <property type="protein sequence ID" value="OMJ66975.1"/>
    <property type="molecule type" value="Genomic_DNA"/>
</dbReference>
<keyword evidence="3 5" id="KW-0067">ATP-binding</keyword>
<proteinExistence type="inferred from homology"/>
<evidence type="ECO:0000313" key="9">
    <source>
        <dbReference type="Proteomes" id="UP000187209"/>
    </source>
</evidence>
<dbReference type="GO" id="GO:0016787">
    <property type="term" value="F:hydrolase activity"/>
    <property type="evidence" value="ECO:0007669"/>
    <property type="project" value="UniProtKB-KW"/>
</dbReference>